<dbReference type="SUPFAM" id="SSF52402">
    <property type="entry name" value="Adenine nucleotide alpha hydrolases-like"/>
    <property type="match status" value="2"/>
</dbReference>
<evidence type="ECO:0000313" key="5">
    <source>
        <dbReference type="Proteomes" id="UP001601303"/>
    </source>
</evidence>
<dbReference type="EMBL" id="JBIAHM010000022">
    <property type="protein sequence ID" value="MFE9606001.1"/>
    <property type="molecule type" value="Genomic_DNA"/>
</dbReference>
<sequence length="334" mass="35227">MQDAVVRRKAVGAMELPLVVGVDGSAPSLLAVDWAVDEAARLGLSIRLVHAFVPECEQDAPARTGGPEPSSQRVPAEDVVPVAAARARRRDPDVKVDAEAVPGDALPVLLEESRHASALVIGVPALGDLTGLLLGSAGPALAVRAHCPVLVVRGDDASLAGRHERVLLGAGDPDTSGEAVRFAFREAEARGCILEIVRAWKRPARRTADRSRQAPEVARRHEAHASALLDTLLRDVVLDHPRVRVRTTTVEGSARSQLVNRSAAADLVIVGARRGRSPLGLRSDRIAQALLHHAKCPVAVVPLPGGILMTDPSGLGPPTSSHASRRTARVRSPK</sequence>
<evidence type="ECO:0000256" key="1">
    <source>
        <dbReference type="ARBA" id="ARBA00008791"/>
    </source>
</evidence>
<gene>
    <name evidence="4" type="ORF">ACFYNQ_46640</name>
</gene>
<dbReference type="InterPro" id="IPR006015">
    <property type="entry name" value="Universal_stress_UspA"/>
</dbReference>
<comment type="similarity">
    <text evidence="1">Belongs to the universal stress protein A family.</text>
</comment>
<dbReference type="Proteomes" id="UP001601303">
    <property type="component" value="Unassembled WGS sequence"/>
</dbReference>
<dbReference type="InterPro" id="IPR014729">
    <property type="entry name" value="Rossmann-like_a/b/a_fold"/>
</dbReference>
<dbReference type="RefSeq" id="WP_388114727.1">
    <property type="nucleotide sequence ID" value="NZ_JBIAHM010000022.1"/>
</dbReference>
<reference evidence="4 5" key="1">
    <citation type="submission" date="2024-10" db="EMBL/GenBank/DDBJ databases">
        <title>The Natural Products Discovery Center: Release of the First 8490 Sequenced Strains for Exploring Actinobacteria Biosynthetic Diversity.</title>
        <authorList>
            <person name="Kalkreuter E."/>
            <person name="Kautsar S.A."/>
            <person name="Yang D."/>
            <person name="Bader C.D."/>
            <person name="Teijaro C.N."/>
            <person name="Fluegel L."/>
            <person name="Davis C.M."/>
            <person name="Simpson J.R."/>
            <person name="Lauterbach L."/>
            <person name="Steele A.D."/>
            <person name="Gui C."/>
            <person name="Meng S."/>
            <person name="Li G."/>
            <person name="Viehrig K."/>
            <person name="Ye F."/>
            <person name="Su P."/>
            <person name="Kiefer A.F."/>
            <person name="Nichols A."/>
            <person name="Cepeda A.J."/>
            <person name="Yan W."/>
            <person name="Fan B."/>
            <person name="Jiang Y."/>
            <person name="Adhikari A."/>
            <person name="Zheng C.-J."/>
            <person name="Schuster L."/>
            <person name="Cowan T.M."/>
            <person name="Smanski M.J."/>
            <person name="Chevrette M.G."/>
            <person name="De Carvalho L.P.S."/>
            <person name="Shen B."/>
        </authorList>
    </citation>
    <scope>NUCLEOTIDE SEQUENCE [LARGE SCALE GENOMIC DNA]</scope>
    <source>
        <strain evidence="4 5">NPDC006488</strain>
    </source>
</reference>
<dbReference type="PANTHER" id="PTHR46553">
    <property type="entry name" value="ADENINE NUCLEOTIDE ALPHA HYDROLASES-LIKE SUPERFAMILY PROTEIN"/>
    <property type="match status" value="1"/>
</dbReference>
<accession>A0ABW6MIP6</accession>
<proteinExistence type="inferred from homology"/>
<dbReference type="InterPro" id="IPR006016">
    <property type="entry name" value="UspA"/>
</dbReference>
<name>A0ABW6MIP6_9ACTN</name>
<protein>
    <submittedName>
        <fullName evidence="4">Universal stress protein</fullName>
    </submittedName>
</protein>
<evidence type="ECO:0000259" key="3">
    <source>
        <dbReference type="Pfam" id="PF00582"/>
    </source>
</evidence>
<feature type="domain" description="UspA" evidence="3">
    <location>
        <begin position="164"/>
        <end position="302"/>
    </location>
</feature>
<evidence type="ECO:0000256" key="2">
    <source>
        <dbReference type="SAM" id="MobiDB-lite"/>
    </source>
</evidence>
<feature type="region of interest" description="Disordered" evidence="2">
    <location>
        <begin position="311"/>
        <end position="334"/>
    </location>
</feature>
<comment type="caution">
    <text evidence="4">The sequence shown here is derived from an EMBL/GenBank/DDBJ whole genome shotgun (WGS) entry which is preliminary data.</text>
</comment>
<evidence type="ECO:0000313" key="4">
    <source>
        <dbReference type="EMBL" id="MFE9606001.1"/>
    </source>
</evidence>
<feature type="compositionally biased region" description="Basic residues" evidence="2">
    <location>
        <begin position="323"/>
        <end position="334"/>
    </location>
</feature>
<dbReference type="PRINTS" id="PR01438">
    <property type="entry name" value="UNVRSLSTRESS"/>
</dbReference>
<keyword evidence="5" id="KW-1185">Reference proteome</keyword>
<dbReference type="Gene3D" id="3.40.50.620">
    <property type="entry name" value="HUPs"/>
    <property type="match status" value="2"/>
</dbReference>
<organism evidence="4 5">
    <name type="scientific">Streptomyces hokutonensis</name>
    <dbReference type="NCBI Taxonomy" id="1306990"/>
    <lineage>
        <taxon>Bacteria</taxon>
        <taxon>Bacillati</taxon>
        <taxon>Actinomycetota</taxon>
        <taxon>Actinomycetes</taxon>
        <taxon>Kitasatosporales</taxon>
        <taxon>Streptomycetaceae</taxon>
        <taxon>Streptomyces</taxon>
    </lineage>
</organism>
<dbReference type="PANTHER" id="PTHR46553:SF3">
    <property type="entry name" value="ADENINE NUCLEOTIDE ALPHA HYDROLASES-LIKE SUPERFAMILY PROTEIN"/>
    <property type="match status" value="1"/>
</dbReference>
<feature type="domain" description="UspA" evidence="3">
    <location>
        <begin position="18"/>
        <end position="153"/>
    </location>
</feature>
<dbReference type="Pfam" id="PF00582">
    <property type="entry name" value="Usp"/>
    <property type="match status" value="2"/>
</dbReference>